<protein>
    <submittedName>
        <fullName evidence="1">Uncharacterized protein</fullName>
    </submittedName>
</protein>
<dbReference type="SUPFAM" id="SSF52540">
    <property type="entry name" value="P-loop containing nucleoside triphosphate hydrolases"/>
    <property type="match status" value="1"/>
</dbReference>
<organism evidence="1 2">
    <name type="scientific">Candidatus Faecenecus gallistercoris</name>
    <dbReference type="NCBI Taxonomy" id="2840793"/>
    <lineage>
        <taxon>Bacteria</taxon>
        <taxon>Bacillati</taxon>
        <taxon>Bacillota</taxon>
        <taxon>Bacillota incertae sedis</taxon>
        <taxon>Candidatus Faecenecus</taxon>
    </lineage>
</organism>
<evidence type="ECO:0000313" key="2">
    <source>
        <dbReference type="Proteomes" id="UP000886725"/>
    </source>
</evidence>
<dbReference type="Gene3D" id="3.40.50.300">
    <property type="entry name" value="P-loop containing nucleotide triphosphate hydrolases"/>
    <property type="match status" value="1"/>
</dbReference>
<name>A0A9D0YZQ4_9FIRM</name>
<accession>A0A9D0YZQ4</accession>
<dbReference type="Proteomes" id="UP000886725">
    <property type="component" value="Unassembled WGS sequence"/>
</dbReference>
<sequence>MKYVKLIYGTASGLDRNFHYKLDEVNVAAKWNPKATDWDEQGGFNFSNEENILRWLARGDTLYDVIIPEGEEVLDVRNSKTPHGIFRAGKIIVTNPRKMTDELAMELYKKSAMPELTYYKTMAAMAMKGFKETCLQLIRDRVTKENVDLVISEYEDFNRPGHSEGMNEEVYYGILDVLKEIQSDLLISIPIDKEPYEKDLTDDAVINLTGQSGSGKSTYARKYNPEEYVVVDTDDIFNEDRFHHATGINHELGQMFREKYETMPTLGNDFDLIYQDILDYCKRYDKPIVIDCAQFHCVKEPSILKGKMVIMRTSIDNCYQRCLNRYQKEHPNCSQEELNDYANHKKSIYKWYKGSNRFLEKIDQMNKVKSK</sequence>
<dbReference type="AlphaFoldDB" id="A0A9D0YZQ4"/>
<dbReference type="InterPro" id="IPR027417">
    <property type="entry name" value="P-loop_NTPase"/>
</dbReference>
<evidence type="ECO:0000313" key="1">
    <source>
        <dbReference type="EMBL" id="HIQ65039.1"/>
    </source>
</evidence>
<gene>
    <name evidence="1" type="ORF">IAC85_04795</name>
</gene>
<reference evidence="1" key="2">
    <citation type="journal article" date="2021" name="PeerJ">
        <title>Extensive microbial diversity within the chicken gut microbiome revealed by metagenomics and culture.</title>
        <authorList>
            <person name="Gilroy R."/>
            <person name="Ravi A."/>
            <person name="Getino M."/>
            <person name="Pursley I."/>
            <person name="Horton D.L."/>
            <person name="Alikhan N.F."/>
            <person name="Baker D."/>
            <person name="Gharbi K."/>
            <person name="Hall N."/>
            <person name="Watson M."/>
            <person name="Adriaenssens E.M."/>
            <person name="Foster-Nyarko E."/>
            <person name="Jarju S."/>
            <person name="Secka A."/>
            <person name="Antonio M."/>
            <person name="Oren A."/>
            <person name="Chaudhuri R.R."/>
            <person name="La Ragione R."/>
            <person name="Hildebrand F."/>
            <person name="Pallen M.J."/>
        </authorList>
    </citation>
    <scope>NUCLEOTIDE SEQUENCE</scope>
    <source>
        <strain evidence="1">CHK165-10780</strain>
    </source>
</reference>
<comment type="caution">
    <text evidence="1">The sequence shown here is derived from an EMBL/GenBank/DDBJ whole genome shotgun (WGS) entry which is preliminary data.</text>
</comment>
<reference evidence="1" key="1">
    <citation type="submission" date="2020-10" db="EMBL/GenBank/DDBJ databases">
        <authorList>
            <person name="Gilroy R."/>
        </authorList>
    </citation>
    <scope>NUCLEOTIDE SEQUENCE</scope>
    <source>
        <strain evidence="1">CHK165-10780</strain>
    </source>
</reference>
<proteinExistence type="predicted"/>
<dbReference type="EMBL" id="DVFU01000094">
    <property type="protein sequence ID" value="HIQ65039.1"/>
    <property type="molecule type" value="Genomic_DNA"/>
</dbReference>